<gene>
    <name evidence="4" type="ORF">CEPIT_LOCUS35240</name>
</gene>
<feature type="domain" description="Prolamin-like" evidence="3">
    <location>
        <begin position="71"/>
        <end position="141"/>
    </location>
</feature>
<keyword evidence="1 2" id="KW-0732">Signal</keyword>
<dbReference type="PANTHER" id="PTHR31951:SF22">
    <property type="entry name" value="ECA1 GAMETOGENESIS RELATED FAMILY"/>
    <property type="match status" value="1"/>
</dbReference>
<evidence type="ECO:0000313" key="4">
    <source>
        <dbReference type="EMBL" id="CAH9136387.1"/>
    </source>
</evidence>
<dbReference type="Pfam" id="PF05617">
    <property type="entry name" value="Prolamin_like"/>
    <property type="match status" value="1"/>
</dbReference>
<sequence>MSFTWPGNAAAFSIFMSLTLVTSSMPHNGDSHLTSGPAASPAAAAGGRHKSQLQQWYTDSLPKNVTEFLDNCTDHMALECAEEVIDAILWMGSISDACCTDLVSMGIECQTSLVKLFVNSPLQKVNAPAVIANGQQIFDNCTLVDRKRRYGNTQ</sequence>
<feature type="chain" id="PRO_5043617269" description="Prolamin-like domain-containing protein" evidence="2">
    <location>
        <begin position="25"/>
        <end position="154"/>
    </location>
</feature>
<dbReference type="AlphaFoldDB" id="A0AAV0FLS5"/>
<keyword evidence="5" id="KW-1185">Reference proteome</keyword>
<protein>
    <recommendedName>
        <fullName evidence="3">Prolamin-like domain-containing protein</fullName>
    </recommendedName>
</protein>
<organism evidence="4 5">
    <name type="scientific">Cuscuta epithymum</name>
    <dbReference type="NCBI Taxonomy" id="186058"/>
    <lineage>
        <taxon>Eukaryota</taxon>
        <taxon>Viridiplantae</taxon>
        <taxon>Streptophyta</taxon>
        <taxon>Embryophyta</taxon>
        <taxon>Tracheophyta</taxon>
        <taxon>Spermatophyta</taxon>
        <taxon>Magnoliopsida</taxon>
        <taxon>eudicotyledons</taxon>
        <taxon>Gunneridae</taxon>
        <taxon>Pentapetalae</taxon>
        <taxon>asterids</taxon>
        <taxon>lamiids</taxon>
        <taxon>Solanales</taxon>
        <taxon>Convolvulaceae</taxon>
        <taxon>Cuscuteae</taxon>
        <taxon>Cuscuta</taxon>
        <taxon>Cuscuta subgen. Cuscuta</taxon>
    </lineage>
</organism>
<comment type="caution">
    <text evidence="4">The sequence shown here is derived from an EMBL/GenBank/DDBJ whole genome shotgun (WGS) entry which is preliminary data.</text>
</comment>
<dbReference type="PANTHER" id="PTHR31951">
    <property type="entry name" value="BIFUNCTIONAL INHIBITOR/LIPID-TRANSFER PROTEIN/SEED STORAGE 2S ALBUMIN SUPERFAMILY PROTEIN-RELATED"/>
    <property type="match status" value="1"/>
</dbReference>
<proteinExistence type="predicted"/>
<evidence type="ECO:0000313" key="5">
    <source>
        <dbReference type="Proteomes" id="UP001152523"/>
    </source>
</evidence>
<dbReference type="Proteomes" id="UP001152523">
    <property type="component" value="Unassembled WGS sequence"/>
</dbReference>
<dbReference type="InterPro" id="IPR008502">
    <property type="entry name" value="Prolamin-like"/>
</dbReference>
<feature type="signal peptide" evidence="2">
    <location>
        <begin position="1"/>
        <end position="24"/>
    </location>
</feature>
<reference evidence="4" key="1">
    <citation type="submission" date="2022-07" db="EMBL/GenBank/DDBJ databases">
        <authorList>
            <person name="Macas J."/>
            <person name="Novak P."/>
            <person name="Neumann P."/>
        </authorList>
    </citation>
    <scope>NUCLEOTIDE SEQUENCE</scope>
</reference>
<accession>A0AAV0FLS5</accession>
<evidence type="ECO:0000256" key="1">
    <source>
        <dbReference type="ARBA" id="ARBA00022729"/>
    </source>
</evidence>
<evidence type="ECO:0000256" key="2">
    <source>
        <dbReference type="SAM" id="SignalP"/>
    </source>
</evidence>
<evidence type="ECO:0000259" key="3">
    <source>
        <dbReference type="Pfam" id="PF05617"/>
    </source>
</evidence>
<name>A0AAV0FLS5_9ASTE</name>
<dbReference type="EMBL" id="CAMAPF010000995">
    <property type="protein sequence ID" value="CAH9136387.1"/>
    <property type="molecule type" value="Genomic_DNA"/>
</dbReference>